<dbReference type="EMBL" id="ASSO01000008">
    <property type="protein sequence ID" value="EOS07600.1"/>
    <property type="molecule type" value="Genomic_DNA"/>
</dbReference>
<comment type="caution">
    <text evidence="1">The sequence shown here is derived from an EMBL/GenBank/DDBJ whole genome shotgun (WGS) entry which is preliminary data.</text>
</comment>
<name>R9I2M0_BACUN</name>
<dbReference type="AlphaFoldDB" id="R9I2M0"/>
<gene>
    <name evidence="1" type="ORF">C801_02114</name>
</gene>
<evidence type="ECO:0000313" key="2">
    <source>
        <dbReference type="Proteomes" id="UP000014212"/>
    </source>
</evidence>
<accession>R9I2M0</accession>
<organism evidence="1 2">
    <name type="scientific">Bacteroides uniformis dnLKV2</name>
    <dbReference type="NCBI Taxonomy" id="1235787"/>
    <lineage>
        <taxon>Bacteria</taxon>
        <taxon>Pseudomonadati</taxon>
        <taxon>Bacteroidota</taxon>
        <taxon>Bacteroidia</taxon>
        <taxon>Bacteroidales</taxon>
        <taxon>Bacteroidaceae</taxon>
        <taxon>Bacteroides</taxon>
    </lineage>
</organism>
<dbReference type="RefSeq" id="WP_016273244.1">
    <property type="nucleotide sequence ID" value="NZ_KE159486.1"/>
</dbReference>
<evidence type="ECO:0000313" key="1">
    <source>
        <dbReference type="EMBL" id="EOS07600.1"/>
    </source>
</evidence>
<reference evidence="1 2" key="1">
    <citation type="submission" date="2013-04" db="EMBL/GenBank/DDBJ databases">
        <title>The Genome Sequence of Bacteroides uniformis dnLKV2.</title>
        <authorList>
            <consortium name="The Broad Institute Genomics Platform"/>
            <consortium name="The Broad Institute Genome Sequencing Center for Infectious Disease"/>
            <person name="Earl A."/>
            <person name="Xavier R."/>
            <person name="Kuhn K."/>
            <person name="Stappenbeck T."/>
            <person name="Walker B."/>
            <person name="Young S."/>
            <person name="Zeng Q."/>
            <person name="Gargeya S."/>
            <person name="Fitzgerald M."/>
            <person name="Haas B."/>
            <person name="Abouelleil A."/>
            <person name="Allen A.W."/>
            <person name="Alvarado L."/>
            <person name="Arachchi H.M."/>
            <person name="Berlin A.M."/>
            <person name="Chapman S.B."/>
            <person name="Gainer-Dewar J."/>
            <person name="Goldberg J."/>
            <person name="Griggs A."/>
            <person name="Gujja S."/>
            <person name="Hansen M."/>
            <person name="Howarth C."/>
            <person name="Imamovic A."/>
            <person name="Ireland A."/>
            <person name="Larimer J."/>
            <person name="McCowan C."/>
            <person name="Murphy C."/>
            <person name="Pearson M."/>
            <person name="Poon T.W."/>
            <person name="Priest M."/>
            <person name="Roberts A."/>
            <person name="Saif S."/>
            <person name="Shea T."/>
            <person name="Sisk P."/>
            <person name="Sykes S."/>
            <person name="Wortman J."/>
            <person name="Nusbaum C."/>
            <person name="Birren B."/>
        </authorList>
    </citation>
    <scope>NUCLEOTIDE SEQUENCE [LARGE SCALE GENOMIC DNA]</scope>
    <source>
        <strain evidence="2">dnLKV2</strain>
    </source>
</reference>
<dbReference type="PATRIC" id="fig|1235787.3.peg.2145"/>
<evidence type="ECO:0008006" key="3">
    <source>
        <dbReference type="Google" id="ProtNLM"/>
    </source>
</evidence>
<dbReference type="HOGENOM" id="CLU_118460_0_0_10"/>
<dbReference type="Proteomes" id="UP000014212">
    <property type="component" value="Unassembled WGS sequence"/>
</dbReference>
<dbReference type="SUPFAM" id="SSF56024">
    <property type="entry name" value="Phospholipase D/nuclease"/>
    <property type="match status" value="1"/>
</dbReference>
<proteinExistence type="predicted"/>
<sequence length="186" mass="22049">MSYYFNLEELRQEMSDSRFFSRRFETMLTFKLNSLKELCGRLPRENEAFFIETKKSFTAFTFIVYLIKNAGQVRHLYIATYSTNERIINALLRWREKGLIGSIHLHISETIKFRMPKIYERLMQLHQDGEIELSFAWSHKKITCLDTSAGFFVVEGSGNYGENAMEEQYVFLKNKEVYEFRSGRIG</sequence>
<protein>
    <recommendedName>
        <fullName evidence="3">Phospholipase D-like domain-containing protein</fullName>
    </recommendedName>
</protein>